<feature type="signal peptide" evidence="1">
    <location>
        <begin position="1"/>
        <end position="23"/>
    </location>
</feature>
<sequence length="264" mass="27439">MKRWITVMSGVLVATAAVAPVNAQTAMADARTAAASAQAAPTDPVAALTAQFAAGRGVKIAEISRTNSDGKPLSAQKRRGVAQFDVSGVAGYDILTASALSGENAKPVRNLAIDGNVYISGGLVGEGLPDGRKWMRAPGKIRDLSPFQTPVLVLEPATLKTLLATSKAKKPGAALHTGTVTFGALYHASPSYRAGLHGRPSARVAAMTVTWRLWLGGDGLPLRLVTSWAEPPLSMKVTRVSDVRFASWGAPVKLTAPPIEEPAA</sequence>
<feature type="chain" id="PRO_5038548180" evidence="1">
    <location>
        <begin position="24"/>
        <end position="264"/>
    </location>
</feature>
<dbReference type="RefSeq" id="WP_184755648.1">
    <property type="nucleotide sequence ID" value="NZ_BAABEK010000016.1"/>
</dbReference>
<keyword evidence="1" id="KW-0732">Signal</keyword>
<dbReference type="AlphaFoldDB" id="A0A7W7WA94"/>
<name>A0A7W7WA94_9ACTN</name>
<comment type="caution">
    <text evidence="2">The sequence shown here is derived from an EMBL/GenBank/DDBJ whole genome shotgun (WGS) entry which is preliminary data.</text>
</comment>
<proteinExistence type="predicted"/>
<dbReference type="Proteomes" id="UP000534286">
    <property type="component" value="Unassembled WGS sequence"/>
</dbReference>
<gene>
    <name evidence="2" type="ORF">FHR32_004026</name>
</gene>
<protein>
    <submittedName>
        <fullName evidence="2">Cytochrome c5</fullName>
    </submittedName>
</protein>
<evidence type="ECO:0000256" key="1">
    <source>
        <dbReference type="SAM" id="SignalP"/>
    </source>
</evidence>
<accession>A0A7W7WA94</accession>
<evidence type="ECO:0000313" key="2">
    <source>
        <dbReference type="EMBL" id="MBB4939721.1"/>
    </source>
</evidence>
<organism evidence="2 3">
    <name type="scientific">Streptosporangium album</name>
    <dbReference type="NCBI Taxonomy" id="47479"/>
    <lineage>
        <taxon>Bacteria</taxon>
        <taxon>Bacillati</taxon>
        <taxon>Actinomycetota</taxon>
        <taxon>Actinomycetes</taxon>
        <taxon>Streptosporangiales</taxon>
        <taxon>Streptosporangiaceae</taxon>
        <taxon>Streptosporangium</taxon>
    </lineage>
</organism>
<evidence type="ECO:0000313" key="3">
    <source>
        <dbReference type="Proteomes" id="UP000534286"/>
    </source>
</evidence>
<dbReference type="EMBL" id="JACHJU010000001">
    <property type="protein sequence ID" value="MBB4939721.1"/>
    <property type="molecule type" value="Genomic_DNA"/>
</dbReference>
<keyword evidence="3" id="KW-1185">Reference proteome</keyword>
<reference evidence="2 3" key="1">
    <citation type="submission" date="2020-08" db="EMBL/GenBank/DDBJ databases">
        <title>Sequencing the genomes of 1000 actinobacteria strains.</title>
        <authorList>
            <person name="Klenk H.-P."/>
        </authorList>
    </citation>
    <scope>NUCLEOTIDE SEQUENCE [LARGE SCALE GENOMIC DNA]</scope>
    <source>
        <strain evidence="2 3">DSM 43023</strain>
    </source>
</reference>